<evidence type="ECO:0000256" key="4">
    <source>
        <dbReference type="ARBA" id="ARBA00022729"/>
    </source>
</evidence>
<evidence type="ECO:0000256" key="5">
    <source>
        <dbReference type="SAM" id="SignalP"/>
    </source>
</evidence>
<proteinExistence type="inferred from homology"/>
<keyword evidence="4 5" id="KW-0732">Signal</keyword>
<evidence type="ECO:0000313" key="8">
    <source>
        <dbReference type="Proteomes" id="UP001500929"/>
    </source>
</evidence>
<gene>
    <name evidence="7" type="ORF">GCM10009851_12630</name>
</gene>
<protein>
    <submittedName>
        <fullName evidence="7">ABC transporter substrate-binding protein</fullName>
    </submittedName>
</protein>
<dbReference type="EMBL" id="BAAAQY010000003">
    <property type="protein sequence ID" value="GAA2229484.1"/>
    <property type="molecule type" value="Genomic_DNA"/>
</dbReference>
<accession>A0ABN3DF30</accession>
<dbReference type="InterPro" id="IPR002491">
    <property type="entry name" value="ABC_transptr_periplasmic_BD"/>
</dbReference>
<organism evidence="7 8">
    <name type="scientific">Herbiconiux moechotypicola</name>
    <dbReference type="NCBI Taxonomy" id="637393"/>
    <lineage>
        <taxon>Bacteria</taxon>
        <taxon>Bacillati</taxon>
        <taxon>Actinomycetota</taxon>
        <taxon>Actinomycetes</taxon>
        <taxon>Micrococcales</taxon>
        <taxon>Microbacteriaceae</taxon>
        <taxon>Herbiconiux</taxon>
    </lineage>
</organism>
<keyword evidence="3" id="KW-0813">Transport</keyword>
<dbReference type="SUPFAM" id="SSF53807">
    <property type="entry name" value="Helical backbone' metal receptor"/>
    <property type="match status" value="1"/>
</dbReference>
<dbReference type="Gene3D" id="3.40.50.1980">
    <property type="entry name" value="Nitrogenase molybdenum iron protein domain"/>
    <property type="match status" value="2"/>
</dbReference>
<sequence>MNRRHIRLAGVALAMGTALALTACSGGTTDSGTAGETSAATTGAFEYTDARGETVALDSVPTTVVAQATVAAALYDAGFTVAGAYGELVPDADGAYSYQVGDLPVDEIEVIGSTYGEFDIEDFALLEPQLIVDYTFDGETLWYVPAEQAEQIYALAPGIALNGSPATTDEAIESFVELAGLLGADTESDELAADKAAYDAALATIAEVASASGLTVAVMSPGTDSLYVADPAFLPEFSTLTAQGLDVMTPVDPDGQVFKQVSWEQASDYSDADVILVDARGYDAVADDLMGVPTWASLPAVQAGQVYNWYAAAPYSYKQYAQIYQELADELANASKL</sequence>
<feature type="signal peptide" evidence="5">
    <location>
        <begin position="1"/>
        <end position="20"/>
    </location>
</feature>
<dbReference type="PANTHER" id="PTHR30532:SF24">
    <property type="entry name" value="FERRIC ENTEROBACTIN-BINDING PERIPLASMIC PROTEIN FEPB"/>
    <property type="match status" value="1"/>
</dbReference>
<evidence type="ECO:0000256" key="2">
    <source>
        <dbReference type="ARBA" id="ARBA00008814"/>
    </source>
</evidence>
<feature type="domain" description="Fe/B12 periplasmic-binding" evidence="6">
    <location>
        <begin position="62"/>
        <end position="337"/>
    </location>
</feature>
<name>A0ABN3DF30_9MICO</name>
<dbReference type="PANTHER" id="PTHR30532">
    <property type="entry name" value="IRON III DICITRATE-BINDING PERIPLASMIC PROTEIN"/>
    <property type="match status" value="1"/>
</dbReference>
<dbReference type="InterPro" id="IPR051313">
    <property type="entry name" value="Bact_iron-sidero_bind"/>
</dbReference>
<evidence type="ECO:0000256" key="3">
    <source>
        <dbReference type="ARBA" id="ARBA00022448"/>
    </source>
</evidence>
<evidence type="ECO:0000256" key="1">
    <source>
        <dbReference type="ARBA" id="ARBA00004196"/>
    </source>
</evidence>
<evidence type="ECO:0000313" key="7">
    <source>
        <dbReference type="EMBL" id="GAA2229484.1"/>
    </source>
</evidence>
<dbReference type="Proteomes" id="UP001500929">
    <property type="component" value="Unassembled WGS sequence"/>
</dbReference>
<evidence type="ECO:0000259" key="6">
    <source>
        <dbReference type="PROSITE" id="PS50983"/>
    </source>
</evidence>
<keyword evidence="8" id="KW-1185">Reference proteome</keyword>
<comment type="caution">
    <text evidence="7">The sequence shown here is derived from an EMBL/GenBank/DDBJ whole genome shotgun (WGS) entry which is preliminary data.</text>
</comment>
<dbReference type="RefSeq" id="WP_259478768.1">
    <property type="nucleotide sequence ID" value="NZ_BAAAQY010000003.1"/>
</dbReference>
<feature type="chain" id="PRO_5047516273" evidence="5">
    <location>
        <begin position="21"/>
        <end position="337"/>
    </location>
</feature>
<dbReference type="Pfam" id="PF01497">
    <property type="entry name" value="Peripla_BP_2"/>
    <property type="match status" value="1"/>
</dbReference>
<dbReference type="PROSITE" id="PS50983">
    <property type="entry name" value="FE_B12_PBP"/>
    <property type="match status" value="1"/>
</dbReference>
<comment type="similarity">
    <text evidence="2">Belongs to the bacterial solute-binding protein 8 family.</text>
</comment>
<comment type="subcellular location">
    <subcellularLocation>
        <location evidence="1">Cell envelope</location>
    </subcellularLocation>
</comment>
<reference evidence="7 8" key="1">
    <citation type="journal article" date="2019" name="Int. J. Syst. Evol. Microbiol.">
        <title>The Global Catalogue of Microorganisms (GCM) 10K type strain sequencing project: providing services to taxonomists for standard genome sequencing and annotation.</title>
        <authorList>
            <consortium name="The Broad Institute Genomics Platform"/>
            <consortium name="The Broad Institute Genome Sequencing Center for Infectious Disease"/>
            <person name="Wu L."/>
            <person name="Ma J."/>
        </authorList>
    </citation>
    <scope>NUCLEOTIDE SEQUENCE [LARGE SCALE GENOMIC DNA]</scope>
    <source>
        <strain evidence="7 8">JCM 16117</strain>
    </source>
</reference>
<dbReference type="PROSITE" id="PS51257">
    <property type="entry name" value="PROKAR_LIPOPROTEIN"/>
    <property type="match status" value="1"/>
</dbReference>